<evidence type="ECO:0000313" key="2">
    <source>
        <dbReference type="Proteomes" id="UP000621455"/>
    </source>
</evidence>
<keyword evidence="2" id="KW-1185">Reference proteome</keyword>
<evidence type="ECO:0008006" key="3">
    <source>
        <dbReference type="Google" id="ProtNLM"/>
    </source>
</evidence>
<dbReference type="EMBL" id="WHJG01000051">
    <property type="protein sequence ID" value="NHZ83398.1"/>
    <property type="molecule type" value="Genomic_DNA"/>
</dbReference>
<gene>
    <name evidence="1" type="ORF">F2P44_29645</name>
</gene>
<comment type="caution">
    <text evidence="1">The sequence shown here is derived from an EMBL/GenBank/DDBJ whole genome shotgun (WGS) entry which is preliminary data.</text>
</comment>
<sequence>MRKISLHGNSEIVGAEAGNQPAPVTAGILFARRLNSAALAAGIPTSATQFARGFNLRAHGVTVTTHGARKWLRGESIPTQGRIQILADWTGVSAAWLRFGEGDRCGSSPLMQDCKALSSKSQALINDFLLLPKESQAVVRGLIDVLLQASVSGQK</sequence>
<reference evidence="1 2" key="1">
    <citation type="submission" date="2019-10" db="EMBL/GenBank/DDBJ databases">
        <title>Taxonomy of Antarctic Massilia spp.: description of Massilia rubra sp. nov., Massilia aquatica sp. nov., Massilia mucilaginosa sp. nov., Massilia frigida sp. nov. isolated from streams, lakes and regoliths.</title>
        <authorList>
            <person name="Holochova P."/>
            <person name="Sedlacek I."/>
            <person name="Kralova S."/>
            <person name="Maslanova I."/>
            <person name="Busse H.-J."/>
            <person name="Stankova E."/>
            <person name="Vrbovska V."/>
            <person name="Kovarovic V."/>
            <person name="Bartak M."/>
            <person name="Svec P."/>
            <person name="Pantucek R."/>
        </authorList>
    </citation>
    <scope>NUCLEOTIDE SEQUENCE [LARGE SCALE GENOMIC DNA]</scope>
    <source>
        <strain evidence="1 2">CCM 8695</strain>
    </source>
</reference>
<organism evidence="1 2">
    <name type="scientific">Massilia frigida</name>
    <dbReference type="NCBI Taxonomy" id="2609281"/>
    <lineage>
        <taxon>Bacteria</taxon>
        <taxon>Pseudomonadati</taxon>
        <taxon>Pseudomonadota</taxon>
        <taxon>Betaproteobacteria</taxon>
        <taxon>Burkholderiales</taxon>
        <taxon>Oxalobacteraceae</taxon>
        <taxon>Telluria group</taxon>
        <taxon>Massilia</taxon>
    </lineage>
</organism>
<dbReference type="Proteomes" id="UP000621455">
    <property type="component" value="Unassembled WGS sequence"/>
</dbReference>
<proteinExistence type="predicted"/>
<protein>
    <recommendedName>
        <fullName evidence="3">Transcriptional regulator</fullName>
    </recommendedName>
</protein>
<evidence type="ECO:0000313" key="1">
    <source>
        <dbReference type="EMBL" id="NHZ83398.1"/>
    </source>
</evidence>
<accession>A0ABX0NFX4</accession>
<name>A0ABX0NFX4_9BURK</name>